<sequence>MKTFKIISDEELKSISGSIGNILIPIEICAAKQAWEHSDQIYKGYKRGISKY</sequence>
<dbReference type="RefSeq" id="WP_311822268.1">
    <property type="nucleotide sequence ID" value="NZ_JARPYF010000005.1"/>
</dbReference>
<name>A0ABU3EZK2_9ENTE</name>
<protein>
    <submittedName>
        <fullName evidence="1">Bacteriocin</fullName>
    </submittedName>
</protein>
<accession>A0ABU3EZK2</accession>
<dbReference type="EMBL" id="JARPYI010000005">
    <property type="protein sequence ID" value="MDT2600305.1"/>
    <property type="molecule type" value="Genomic_DNA"/>
</dbReference>
<dbReference type="NCBIfam" id="TIGR01847">
    <property type="entry name" value="bacteriocin_sig"/>
    <property type="match status" value="1"/>
</dbReference>
<comment type="caution">
    <text evidence="1">The sequence shown here is derived from an EMBL/GenBank/DDBJ whole genome shotgun (WGS) entry which is preliminary data.</text>
</comment>
<dbReference type="Proteomes" id="UP001252875">
    <property type="component" value="Unassembled WGS sequence"/>
</dbReference>
<reference evidence="1 2" key="1">
    <citation type="submission" date="2023-03" db="EMBL/GenBank/DDBJ databases">
        <authorList>
            <person name="Shen W."/>
            <person name="Cai J."/>
        </authorList>
    </citation>
    <scope>NUCLEOTIDE SEQUENCE [LARGE SCALE GENOMIC DNA]</scope>
    <source>
        <strain evidence="1 2">D6-4</strain>
    </source>
</reference>
<dbReference type="InterPro" id="IPR010133">
    <property type="entry name" value="Bacteriocin_signal_seq"/>
</dbReference>
<proteinExistence type="predicted"/>
<evidence type="ECO:0000313" key="1">
    <source>
        <dbReference type="EMBL" id="MDT2600305.1"/>
    </source>
</evidence>
<evidence type="ECO:0000313" key="2">
    <source>
        <dbReference type="Proteomes" id="UP001252875"/>
    </source>
</evidence>
<keyword evidence="2" id="KW-1185">Reference proteome</keyword>
<gene>
    <name evidence="1" type="ORF">P7D85_11005</name>
</gene>
<organism evidence="1 2">
    <name type="scientific">Enterococcus hulanensis</name>
    <dbReference type="NCBI Taxonomy" id="2559929"/>
    <lineage>
        <taxon>Bacteria</taxon>
        <taxon>Bacillati</taxon>
        <taxon>Bacillota</taxon>
        <taxon>Bacilli</taxon>
        <taxon>Lactobacillales</taxon>
        <taxon>Enterococcaceae</taxon>
        <taxon>Enterococcus</taxon>
    </lineage>
</organism>